<feature type="transmembrane region" description="Helical" evidence="1">
    <location>
        <begin position="31"/>
        <end position="53"/>
    </location>
</feature>
<accession>A0ABX1F813</accession>
<dbReference type="RefSeq" id="WP_168054865.1">
    <property type="nucleotide sequence ID" value="NZ_JAATJR010000009.1"/>
</dbReference>
<keyword evidence="1" id="KW-0812">Transmembrane</keyword>
<name>A0ABX1F813_9PROT</name>
<dbReference type="Proteomes" id="UP000765160">
    <property type="component" value="Unassembled WGS sequence"/>
</dbReference>
<dbReference type="EMBL" id="JAAVTX010000009">
    <property type="protein sequence ID" value="NKE48465.1"/>
    <property type="molecule type" value="Genomic_DNA"/>
</dbReference>
<evidence type="ECO:0000313" key="2">
    <source>
        <dbReference type="EMBL" id="NKE48465.1"/>
    </source>
</evidence>
<proteinExistence type="predicted"/>
<sequence>MTVPPEHGALAHIEKTLADSYRKEIDQEENVWRTLPFFAATLALQLAALFQLVERLPPFGTWLGVMAYACLTLSGLATATALGFLAACIYPRKFQYLAPDPELLN</sequence>
<comment type="caution">
    <text evidence="2">The sequence shown here is derived from an EMBL/GenBank/DDBJ whole genome shotgun (WGS) entry which is preliminary data.</text>
</comment>
<reference evidence="2 3" key="1">
    <citation type="submission" date="2020-03" db="EMBL/GenBank/DDBJ databases">
        <title>Roseomonas selenitidurans sp. nov. isolated from soil.</title>
        <authorList>
            <person name="Liu H."/>
        </authorList>
    </citation>
    <scope>NUCLEOTIDE SEQUENCE [LARGE SCALE GENOMIC DNA]</scope>
    <source>
        <strain evidence="2 3">JCM 15073</strain>
    </source>
</reference>
<gene>
    <name evidence="2" type="ORF">HB662_27080</name>
</gene>
<evidence type="ECO:0000313" key="3">
    <source>
        <dbReference type="Proteomes" id="UP000765160"/>
    </source>
</evidence>
<feature type="transmembrane region" description="Helical" evidence="1">
    <location>
        <begin position="65"/>
        <end position="90"/>
    </location>
</feature>
<keyword evidence="3" id="KW-1185">Reference proteome</keyword>
<evidence type="ECO:0000256" key="1">
    <source>
        <dbReference type="SAM" id="Phobius"/>
    </source>
</evidence>
<organism evidence="2 3">
    <name type="scientific">Falsiroseomonas frigidaquae</name>
    <dbReference type="NCBI Taxonomy" id="487318"/>
    <lineage>
        <taxon>Bacteria</taxon>
        <taxon>Pseudomonadati</taxon>
        <taxon>Pseudomonadota</taxon>
        <taxon>Alphaproteobacteria</taxon>
        <taxon>Acetobacterales</taxon>
        <taxon>Roseomonadaceae</taxon>
        <taxon>Falsiroseomonas</taxon>
    </lineage>
</organism>
<protein>
    <submittedName>
        <fullName evidence="2">Uncharacterized protein</fullName>
    </submittedName>
</protein>
<keyword evidence="1" id="KW-1133">Transmembrane helix</keyword>
<keyword evidence="1" id="KW-0472">Membrane</keyword>